<organism evidence="1 2">
    <name type="scientific">Blautia obeum</name>
    <dbReference type="NCBI Taxonomy" id="40520"/>
    <lineage>
        <taxon>Bacteria</taxon>
        <taxon>Bacillati</taxon>
        <taxon>Bacillota</taxon>
        <taxon>Clostridia</taxon>
        <taxon>Lachnospirales</taxon>
        <taxon>Lachnospiraceae</taxon>
        <taxon>Blautia</taxon>
    </lineage>
</organism>
<dbReference type="Proteomes" id="UP000253208">
    <property type="component" value="Unassembled WGS sequence"/>
</dbReference>
<proteinExistence type="predicted"/>
<dbReference type="EMBL" id="PSQG01000015">
    <property type="protein sequence ID" value="RCH43264.1"/>
    <property type="molecule type" value="Genomic_DNA"/>
</dbReference>
<evidence type="ECO:0008006" key="3">
    <source>
        <dbReference type="Google" id="ProtNLM"/>
    </source>
</evidence>
<gene>
    <name evidence="1" type="ORF">C4886_11295</name>
</gene>
<sequence>MSNTKESVVLKYDDMGIPSIMLKVENTAKTPEEADRMFFVRGVEYDAVYLSRFVNCVQNGRAYSLPLMDPKVSIDMDDAIAACRKKGAGWHLMTAIEWNWLRKHTNPDVHGNTWKGHYYNDETEVGIEVPNTWRTLTGSGPASWFHNGNKETGVADVVGLVWKMIAGMRLKNGVFQYMPDNDAAHPEADLSERSREFKEVHIDDLPFPDPVKIGPGEDGLMITTSGEVEGWDAVRRRDVVVDLPADKIPEILKDLGIITEGMDKDDAWFAADADLDEAVCYVSGGYNYTSSAGPSALNLNYPRSNVRARLGFFSACLGEPVIR</sequence>
<dbReference type="AlphaFoldDB" id="A0A367FZT5"/>
<name>A0A367FZT5_9FIRM</name>
<dbReference type="RefSeq" id="WP_114002385.1">
    <property type="nucleotide sequence ID" value="NZ_PSQG01000015.1"/>
</dbReference>
<accession>A0A367FZT5</accession>
<reference evidence="1 2" key="1">
    <citation type="submission" date="2018-02" db="EMBL/GenBank/DDBJ databases">
        <title>Complete genome sequencing of Faecalibacterium prausnitzii strains isolated from the human gut.</title>
        <authorList>
            <person name="Fitzgerald B.C."/>
            <person name="Shkoporov A.N."/>
            <person name="Ross P.R."/>
            <person name="Hill C."/>
        </authorList>
    </citation>
    <scope>NUCLEOTIDE SEQUENCE [LARGE SCALE GENOMIC DNA]</scope>
    <source>
        <strain evidence="1 2">APC942/31-1</strain>
    </source>
</reference>
<dbReference type="InterPro" id="IPR016187">
    <property type="entry name" value="CTDL_fold"/>
</dbReference>
<dbReference type="SUPFAM" id="SSF56436">
    <property type="entry name" value="C-type lectin-like"/>
    <property type="match status" value="1"/>
</dbReference>
<protein>
    <recommendedName>
        <fullName evidence="3">Sulfatase-modifying factor enzyme domain-containing protein</fullName>
    </recommendedName>
</protein>
<evidence type="ECO:0000313" key="1">
    <source>
        <dbReference type="EMBL" id="RCH43264.1"/>
    </source>
</evidence>
<comment type="caution">
    <text evidence="1">The sequence shown here is derived from an EMBL/GenBank/DDBJ whole genome shotgun (WGS) entry which is preliminary data.</text>
</comment>
<evidence type="ECO:0000313" key="2">
    <source>
        <dbReference type="Proteomes" id="UP000253208"/>
    </source>
</evidence>